<sequence length="106" mass="11800">MISRGSLTRSLAKNLGKILKNDGTPVKLVELFKAYYMGSKSRVRVYGEDTEEFLVDLVYSPDKGSTWVLNVENAISGFLASYAKIASLKYSYSERVLAKIPAVLEE</sequence>
<accession>A0AA88LDU5</accession>
<dbReference type="Proteomes" id="UP001187531">
    <property type="component" value="Unassembled WGS sequence"/>
</dbReference>
<reference evidence="1" key="1">
    <citation type="submission" date="2023-07" db="EMBL/GenBank/DDBJ databases">
        <title>Chromosome-level genome assembly of Artemia franciscana.</title>
        <authorList>
            <person name="Jo E."/>
        </authorList>
    </citation>
    <scope>NUCLEOTIDE SEQUENCE</scope>
    <source>
        <tissue evidence="1">Whole body</tissue>
    </source>
</reference>
<protein>
    <submittedName>
        <fullName evidence="1">Uncharacterized protein</fullName>
    </submittedName>
</protein>
<proteinExistence type="predicted"/>
<comment type="caution">
    <text evidence="1">The sequence shown here is derived from an EMBL/GenBank/DDBJ whole genome shotgun (WGS) entry which is preliminary data.</text>
</comment>
<organism evidence="1 2">
    <name type="scientific">Artemia franciscana</name>
    <name type="common">Brine shrimp</name>
    <name type="synonym">Artemia sanfranciscana</name>
    <dbReference type="NCBI Taxonomy" id="6661"/>
    <lineage>
        <taxon>Eukaryota</taxon>
        <taxon>Metazoa</taxon>
        <taxon>Ecdysozoa</taxon>
        <taxon>Arthropoda</taxon>
        <taxon>Crustacea</taxon>
        <taxon>Branchiopoda</taxon>
        <taxon>Anostraca</taxon>
        <taxon>Artemiidae</taxon>
        <taxon>Artemia</taxon>
    </lineage>
</organism>
<keyword evidence="2" id="KW-1185">Reference proteome</keyword>
<dbReference type="EMBL" id="JAVRJZ010000010">
    <property type="protein sequence ID" value="KAK2717945.1"/>
    <property type="molecule type" value="Genomic_DNA"/>
</dbReference>
<dbReference type="AlphaFoldDB" id="A0AA88LDU5"/>
<gene>
    <name evidence="1" type="ORF">QYM36_006661</name>
</gene>
<evidence type="ECO:0000313" key="1">
    <source>
        <dbReference type="EMBL" id="KAK2717945.1"/>
    </source>
</evidence>
<evidence type="ECO:0000313" key="2">
    <source>
        <dbReference type="Proteomes" id="UP001187531"/>
    </source>
</evidence>
<name>A0AA88LDU5_ARTSF</name>